<organism evidence="3 4">
    <name type="scientific">Globodera rostochiensis</name>
    <name type="common">Golden nematode worm</name>
    <name type="synonym">Heterodera rostochiensis</name>
    <dbReference type="NCBI Taxonomy" id="31243"/>
    <lineage>
        <taxon>Eukaryota</taxon>
        <taxon>Metazoa</taxon>
        <taxon>Ecdysozoa</taxon>
        <taxon>Nematoda</taxon>
        <taxon>Chromadorea</taxon>
        <taxon>Rhabditida</taxon>
        <taxon>Tylenchina</taxon>
        <taxon>Tylenchomorpha</taxon>
        <taxon>Tylenchoidea</taxon>
        <taxon>Heteroderidae</taxon>
        <taxon>Heteroderinae</taxon>
        <taxon>Globodera</taxon>
    </lineage>
</organism>
<dbReference type="Gene3D" id="1.10.490.10">
    <property type="entry name" value="Globins"/>
    <property type="match status" value="1"/>
</dbReference>
<reference evidence="4" key="1">
    <citation type="submission" date="2022-11" db="UniProtKB">
        <authorList>
            <consortium name="WormBaseParasite"/>
        </authorList>
    </citation>
    <scope>IDENTIFICATION</scope>
</reference>
<feature type="domain" description="Globin" evidence="2">
    <location>
        <begin position="10"/>
        <end position="117"/>
    </location>
</feature>
<accession>A0A914GYW6</accession>
<dbReference type="InterPro" id="IPR044399">
    <property type="entry name" value="Mb-like_M"/>
</dbReference>
<dbReference type="Pfam" id="PF00042">
    <property type="entry name" value="Globin"/>
    <property type="match status" value="1"/>
</dbReference>
<keyword evidence="1" id="KW-0349">Heme</keyword>
<dbReference type="WBParaSite" id="Gr19_v10_g12615.t1">
    <property type="protein sequence ID" value="Gr19_v10_g12615.t1"/>
    <property type="gene ID" value="Gr19_v10_g12615"/>
</dbReference>
<keyword evidence="3" id="KW-1185">Reference proteome</keyword>
<sequence>MPKATFGKAMFNQMMGACPSAARLFDPPADPAAAARHQRYFVELVQRASSSIMEPERALGQWLEMVGQGHAQFKVSPAHWDCLGEALTDAICQWLPPGRHRRETVHAWRVLVSFISDRLGECREIIFEFVKKQTRGPLLVLGLSTQMPTGHGQNACPIHHPRIELLRLVTDGHPEQSS</sequence>
<dbReference type="CDD" id="cd01040">
    <property type="entry name" value="Mb-like"/>
    <property type="match status" value="1"/>
</dbReference>
<protein>
    <submittedName>
        <fullName evidence="4">Globin family profile domain-containing protein</fullName>
    </submittedName>
</protein>
<dbReference type="SUPFAM" id="SSF46458">
    <property type="entry name" value="Globin-like"/>
    <property type="match status" value="1"/>
</dbReference>
<dbReference type="GO" id="GO:0020037">
    <property type="term" value="F:heme binding"/>
    <property type="evidence" value="ECO:0007669"/>
    <property type="project" value="InterPro"/>
</dbReference>
<comment type="similarity">
    <text evidence="1">Belongs to the globin family.</text>
</comment>
<evidence type="ECO:0000313" key="3">
    <source>
        <dbReference type="Proteomes" id="UP000887572"/>
    </source>
</evidence>
<evidence type="ECO:0000259" key="2">
    <source>
        <dbReference type="Pfam" id="PF00042"/>
    </source>
</evidence>
<name>A0A914GYW6_GLORO</name>
<dbReference type="Proteomes" id="UP000887572">
    <property type="component" value="Unplaced"/>
</dbReference>
<keyword evidence="1" id="KW-0561">Oxygen transport</keyword>
<dbReference type="GO" id="GO:0005344">
    <property type="term" value="F:oxygen carrier activity"/>
    <property type="evidence" value="ECO:0007669"/>
    <property type="project" value="UniProtKB-KW"/>
</dbReference>
<proteinExistence type="inferred from homology"/>
<dbReference type="GO" id="GO:0019825">
    <property type="term" value="F:oxygen binding"/>
    <property type="evidence" value="ECO:0007669"/>
    <property type="project" value="InterPro"/>
</dbReference>
<dbReference type="InterPro" id="IPR000971">
    <property type="entry name" value="Globin"/>
</dbReference>
<evidence type="ECO:0000313" key="4">
    <source>
        <dbReference type="WBParaSite" id="Gr19_v10_g12615.t1"/>
    </source>
</evidence>
<evidence type="ECO:0000256" key="1">
    <source>
        <dbReference type="RuleBase" id="RU000356"/>
    </source>
</evidence>
<keyword evidence="1" id="KW-0479">Metal-binding</keyword>
<keyword evidence="1" id="KW-0408">Iron</keyword>
<keyword evidence="1" id="KW-0813">Transport</keyword>
<dbReference type="InterPro" id="IPR012292">
    <property type="entry name" value="Globin/Proto"/>
</dbReference>
<dbReference type="InterPro" id="IPR009050">
    <property type="entry name" value="Globin-like_sf"/>
</dbReference>
<dbReference type="AlphaFoldDB" id="A0A914GYW6"/>